<dbReference type="SUPFAM" id="SSF57302">
    <property type="entry name" value="Snake toxin-like"/>
    <property type="match status" value="1"/>
</dbReference>
<gene>
    <name evidence="4" type="ORF">EG68_11205</name>
</gene>
<dbReference type="Proteomes" id="UP000822476">
    <property type="component" value="Unassembled WGS sequence"/>
</dbReference>
<sequence>MFYFVIFLSAVSLGPANSLECYVCSDVEGNWGSCITSVQRCEPSQDACQSFVEYRTPKFWTVLRGRRAFITKGCTTRAACEQAKQQTEGTCYPSKTRDWFCTHCCTDDRCNYQVPDSAIQITPEIPLLSATTVAFIWRTLTWR</sequence>
<reference evidence="4" key="1">
    <citation type="submission" date="2019-07" db="EMBL/GenBank/DDBJ databases">
        <title>Annotation for the trematode Paragonimus miyazaki's.</title>
        <authorList>
            <person name="Choi Y.-J."/>
        </authorList>
    </citation>
    <scope>NUCLEOTIDE SEQUENCE</scope>
    <source>
        <strain evidence="4">Japan</strain>
    </source>
</reference>
<keyword evidence="2" id="KW-1015">Disulfide bond</keyword>
<feature type="signal peptide" evidence="3">
    <location>
        <begin position="1"/>
        <end position="18"/>
    </location>
</feature>
<name>A0A8S9YF20_9TREM</name>
<evidence type="ECO:0000256" key="1">
    <source>
        <dbReference type="ARBA" id="ARBA00022729"/>
    </source>
</evidence>
<dbReference type="EMBL" id="JTDE01007442">
    <property type="protein sequence ID" value="KAF7239097.1"/>
    <property type="molecule type" value="Genomic_DNA"/>
</dbReference>
<evidence type="ECO:0000256" key="3">
    <source>
        <dbReference type="SAM" id="SignalP"/>
    </source>
</evidence>
<evidence type="ECO:0000313" key="4">
    <source>
        <dbReference type="EMBL" id="KAF7239097.1"/>
    </source>
</evidence>
<comment type="caution">
    <text evidence="4">The sequence shown here is derived from an EMBL/GenBank/DDBJ whole genome shotgun (WGS) entry which is preliminary data.</text>
</comment>
<organism evidence="4 5">
    <name type="scientific">Paragonimus skrjabini miyazakii</name>
    <dbReference type="NCBI Taxonomy" id="59628"/>
    <lineage>
        <taxon>Eukaryota</taxon>
        <taxon>Metazoa</taxon>
        <taxon>Spiralia</taxon>
        <taxon>Lophotrochozoa</taxon>
        <taxon>Platyhelminthes</taxon>
        <taxon>Trematoda</taxon>
        <taxon>Digenea</taxon>
        <taxon>Plagiorchiida</taxon>
        <taxon>Troglotremata</taxon>
        <taxon>Troglotrematidae</taxon>
        <taxon>Paragonimus</taxon>
    </lineage>
</organism>
<dbReference type="Gene3D" id="2.10.60.10">
    <property type="entry name" value="CD59"/>
    <property type="match status" value="1"/>
</dbReference>
<feature type="chain" id="PRO_5035935474" description="Sodefrin-like factor" evidence="3">
    <location>
        <begin position="19"/>
        <end position="143"/>
    </location>
</feature>
<dbReference type="AlphaFoldDB" id="A0A8S9YF20"/>
<keyword evidence="5" id="KW-1185">Reference proteome</keyword>
<evidence type="ECO:0000256" key="2">
    <source>
        <dbReference type="ARBA" id="ARBA00023157"/>
    </source>
</evidence>
<evidence type="ECO:0008006" key="6">
    <source>
        <dbReference type="Google" id="ProtNLM"/>
    </source>
</evidence>
<dbReference type="InterPro" id="IPR045860">
    <property type="entry name" value="Snake_toxin-like_sf"/>
</dbReference>
<dbReference type="OrthoDB" id="6278121at2759"/>
<accession>A0A8S9YF20</accession>
<protein>
    <recommendedName>
        <fullName evidence="6">Sodefrin-like factor</fullName>
    </recommendedName>
</protein>
<dbReference type="PANTHER" id="PTHR10036">
    <property type="entry name" value="CD59 GLYCOPROTEIN"/>
    <property type="match status" value="1"/>
</dbReference>
<evidence type="ECO:0000313" key="5">
    <source>
        <dbReference type="Proteomes" id="UP000822476"/>
    </source>
</evidence>
<proteinExistence type="predicted"/>
<keyword evidence="1 3" id="KW-0732">Signal</keyword>
<dbReference type="CDD" id="cd23599">
    <property type="entry name" value="TFP_LU_ECD_Cold"/>
    <property type="match status" value="1"/>
</dbReference>